<name>A0A1H8U658_9FIRM</name>
<dbReference type="Pfam" id="PF09393">
    <property type="entry name" value="DUF2001"/>
    <property type="match status" value="1"/>
</dbReference>
<proteinExistence type="predicted"/>
<dbReference type="EMBL" id="FODY01000008">
    <property type="protein sequence ID" value="SEO98566.1"/>
    <property type="molecule type" value="Genomic_DNA"/>
</dbReference>
<evidence type="ECO:0000313" key="2">
    <source>
        <dbReference type="Proteomes" id="UP000198847"/>
    </source>
</evidence>
<dbReference type="InterPro" id="IPR038628">
    <property type="entry name" value="XkdM-like_sf"/>
</dbReference>
<sequence>MAGFDSANVINGHYGSIYHEGSWMTNFNKASAKVDIQKAELKLSGDRWVRHKVLSLKGTGSISGYKVTSELIQFNAPVANNRNKSVRTELIYKLDDPEALGMERIRLMNVMFDSINLADWEAGKEVSEEWPFTFEGFELLDPIEE</sequence>
<dbReference type="AlphaFoldDB" id="A0A1H8U658"/>
<dbReference type="RefSeq" id="WP_091745691.1">
    <property type="nucleotide sequence ID" value="NZ_FODY01000008.1"/>
</dbReference>
<dbReference type="Proteomes" id="UP000198847">
    <property type="component" value="Unassembled WGS sequence"/>
</dbReference>
<protein>
    <submittedName>
        <fullName evidence="1">Phage tail tube protein</fullName>
    </submittedName>
</protein>
<dbReference type="OrthoDB" id="1697482at2"/>
<gene>
    <name evidence="1" type="ORF">SAMN04490178_10843</name>
</gene>
<dbReference type="Gene3D" id="2.30.110.40">
    <property type="entry name" value="Phage tail tube protein"/>
    <property type="match status" value="1"/>
</dbReference>
<dbReference type="STRING" id="112903.SAMN04490178_10843"/>
<keyword evidence="2" id="KW-1185">Reference proteome</keyword>
<reference evidence="1 2" key="1">
    <citation type="submission" date="2016-10" db="EMBL/GenBank/DDBJ databases">
        <authorList>
            <person name="de Groot N.N."/>
        </authorList>
    </citation>
    <scope>NUCLEOTIDE SEQUENCE [LARGE SCALE GENOMIC DNA]</scope>
    <source>
        <strain evidence="1 2">DSM 13305</strain>
    </source>
</reference>
<dbReference type="InterPro" id="IPR018989">
    <property type="entry name" value="DUF2001"/>
</dbReference>
<dbReference type="SUPFAM" id="SSF69279">
    <property type="entry name" value="Phage tail proteins"/>
    <property type="match status" value="1"/>
</dbReference>
<accession>A0A1H8U658</accession>
<organism evidence="1 2">
    <name type="scientific">Propionispora vibrioides</name>
    <dbReference type="NCBI Taxonomy" id="112903"/>
    <lineage>
        <taxon>Bacteria</taxon>
        <taxon>Bacillati</taxon>
        <taxon>Bacillota</taxon>
        <taxon>Negativicutes</taxon>
        <taxon>Selenomonadales</taxon>
        <taxon>Sporomusaceae</taxon>
        <taxon>Propionispora</taxon>
    </lineage>
</organism>
<evidence type="ECO:0000313" key="1">
    <source>
        <dbReference type="EMBL" id="SEO98566.1"/>
    </source>
</evidence>